<dbReference type="STRING" id="550983.A4R26_15270"/>
<evidence type="ECO:0000313" key="2">
    <source>
        <dbReference type="Proteomes" id="UP000192276"/>
    </source>
</evidence>
<dbReference type="NCBIfam" id="TIGR04183">
    <property type="entry name" value="Por_Secre_tail"/>
    <property type="match status" value="1"/>
</dbReference>
<dbReference type="OrthoDB" id="7432683at2"/>
<dbReference type="RefSeq" id="WP_081163392.1">
    <property type="nucleotide sequence ID" value="NZ_LWBP01000078.1"/>
</dbReference>
<comment type="caution">
    <text evidence="1">The sequence shown here is derived from an EMBL/GenBank/DDBJ whole genome shotgun (WGS) entry which is preliminary data.</text>
</comment>
<dbReference type="SUPFAM" id="SSF49464">
    <property type="entry name" value="Carboxypeptidase regulatory domain-like"/>
    <property type="match status" value="1"/>
</dbReference>
<organism evidence="1 2">
    <name type="scientific">Niastella populi</name>
    <dbReference type="NCBI Taxonomy" id="550983"/>
    <lineage>
        <taxon>Bacteria</taxon>
        <taxon>Pseudomonadati</taxon>
        <taxon>Bacteroidota</taxon>
        <taxon>Chitinophagia</taxon>
        <taxon>Chitinophagales</taxon>
        <taxon>Chitinophagaceae</taxon>
        <taxon>Niastella</taxon>
    </lineage>
</organism>
<gene>
    <name evidence="1" type="ORF">A4R26_15270</name>
</gene>
<dbReference type="InterPro" id="IPR008969">
    <property type="entry name" value="CarboxyPept-like_regulatory"/>
</dbReference>
<dbReference type="AlphaFoldDB" id="A0A1V9G3M4"/>
<accession>A0A1V9G3M4</accession>
<proteinExistence type="predicted"/>
<name>A0A1V9G3M4_9BACT</name>
<dbReference type="EMBL" id="LWBP01000078">
    <property type="protein sequence ID" value="OQP65066.1"/>
    <property type="molecule type" value="Genomic_DNA"/>
</dbReference>
<evidence type="ECO:0000313" key="1">
    <source>
        <dbReference type="EMBL" id="OQP65066.1"/>
    </source>
</evidence>
<dbReference type="Proteomes" id="UP000192276">
    <property type="component" value="Unassembled WGS sequence"/>
</dbReference>
<protein>
    <recommendedName>
        <fullName evidence="3">Secretion system C-terminal sorting domain-containing protein</fullName>
    </recommendedName>
</protein>
<sequence>MPRSLQLNIAEPCHENWQNMTPQEQGRFCGSCQKTVVDFTMMSDQEVLNYFLKADHNVCGRMADDQLNRELKITETKKRFSWAYVWNILVATFLMTKADAQVKDKPEKPVEIISEDRPIMGKVAYGPRAGVKKTVIPVEMKGLVLDERNNQPVMGASIRVKDAGIGCMADTAGKFTLKVEKTEAVVLEFSAIGYETQTLEIDALANRSDIQVALKPAVVGLAEVTVNSSEITKRCNVRMGGVSYRVTHTRTEKIKSNINDLLPKKDTRLYPNPVVRGNSLQILLSLKQAGAYKLEVLNAAGQVMQVQPLLMQTKEQVIDLHTQVAWSAGIYWLRISSPDTKNVYQSKLLLQ</sequence>
<keyword evidence="2" id="KW-1185">Reference proteome</keyword>
<dbReference type="InterPro" id="IPR026444">
    <property type="entry name" value="Secre_tail"/>
</dbReference>
<reference evidence="2" key="1">
    <citation type="submission" date="2016-04" db="EMBL/GenBank/DDBJ databases">
        <authorList>
            <person name="Chen L."/>
            <person name="Zhuang W."/>
            <person name="Wang G."/>
        </authorList>
    </citation>
    <scope>NUCLEOTIDE SEQUENCE [LARGE SCALE GENOMIC DNA]</scope>
    <source>
        <strain evidence="2">208</strain>
    </source>
</reference>
<evidence type="ECO:0008006" key="3">
    <source>
        <dbReference type="Google" id="ProtNLM"/>
    </source>
</evidence>
<dbReference type="Pfam" id="PF13715">
    <property type="entry name" value="CarbopepD_reg_2"/>
    <property type="match status" value="1"/>
</dbReference>
<dbReference type="Gene3D" id="2.60.40.1120">
    <property type="entry name" value="Carboxypeptidase-like, regulatory domain"/>
    <property type="match status" value="1"/>
</dbReference>